<name>A0A4W3IMQ9_CALMI</name>
<dbReference type="AlphaFoldDB" id="A0A4W3IMQ9"/>
<reference evidence="8" key="3">
    <citation type="journal article" date="2014" name="Nature">
        <title>Elephant shark genome provides unique insights into gnathostome evolution.</title>
        <authorList>
            <consortium name="International Elephant Shark Genome Sequencing Consortium"/>
            <person name="Venkatesh B."/>
            <person name="Lee A.P."/>
            <person name="Ravi V."/>
            <person name="Maurya A.K."/>
            <person name="Lian M.M."/>
            <person name="Swann J.B."/>
            <person name="Ohta Y."/>
            <person name="Flajnik M.F."/>
            <person name="Sutoh Y."/>
            <person name="Kasahara M."/>
            <person name="Hoon S."/>
            <person name="Gangu V."/>
            <person name="Roy S.W."/>
            <person name="Irimia M."/>
            <person name="Korzh V."/>
            <person name="Kondrychyn I."/>
            <person name="Lim Z.W."/>
            <person name="Tay B.H."/>
            <person name="Tohari S."/>
            <person name="Kong K.W."/>
            <person name="Ho S."/>
            <person name="Lorente-Galdos B."/>
            <person name="Quilez J."/>
            <person name="Marques-Bonet T."/>
            <person name="Raney B.J."/>
            <person name="Ingham P.W."/>
            <person name="Tay A."/>
            <person name="Hillier L.W."/>
            <person name="Minx P."/>
            <person name="Boehm T."/>
            <person name="Wilson R.K."/>
            <person name="Brenner S."/>
            <person name="Warren W.C."/>
        </authorList>
    </citation>
    <scope>NUCLEOTIDE SEQUENCE [LARGE SCALE GENOMIC DNA]</scope>
</reference>
<evidence type="ECO:0000313" key="7">
    <source>
        <dbReference type="Ensembl" id="ENSCMIP00000027813.1"/>
    </source>
</evidence>
<dbReference type="Proteomes" id="UP000314986">
    <property type="component" value="Unassembled WGS sequence"/>
</dbReference>
<dbReference type="Gene3D" id="2.170.270.10">
    <property type="entry name" value="SET domain"/>
    <property type="match status" value="2"/>
</dbReference>
<dbReference type="InterPro" id="IPR001214">
    <property type="entry name" value="SET_dom"/>
</dbReference>
<reference evidence="7" key="5">
    <citation type="submission" date="2025-09" db="UniProtKB">
        <authorList>
            <consortium name="Ensembl"/>
        </authorList>
    </citation>
    <scope>IDENTIFICATION</scope>
</reference>
<dbReference type="GO" id="GO:0042800">
    <property type="term" value="F:histone H3K4 methyltransferase activity"/>
    <property type="evidence" value="ECO:0007669"/>
    <property type="project" value="TreeGrafter"/>
</dbReference>
<dbReference type="InterPro" id="IPR006560">
    <property type="entry name" value="AWS_dom"/>
</dbReference>
<keyword evidence="2" id="KW-0489">Methyltransferase</keyword>
<dbReference type="PANTHER" id="PTHR46147">
    <property type="entry name" value="HISTONE-LYSINE N-METHYLTRANSFERASE ASH1"/>
    <property type="match status" value="1"/>
</dbReference>
<sequence length="141" mass="16481">MIFAECALNTCPSAEQCRNQRIQRHEWVQCLERFRAEGKGWGIRTKEPLKGGQFIIEYLGEVVSEQEFRSVNGVYRIGLFALKDVSAGTELTYDYNFHAFNLEKQVMDRVWGGLAGHLVGEWERLREKFKEKLCLWLFCQV</sequence>
<dbReference type="SUPFAM" id="SSF82199">
    <property type="entry name" value="SET domain"/>
    <property type="match status" value="1"/>
</dbReference>
<evidence type="ECO:0000313" key="8">
    <source>
        <dbReference type="Proteomes" id="UP000314986"/>
    </source>
</evidence>
<dbReference type="SMART" id="SM00317">
    <property type="entry name" value="SET"/>
    <property type="match status" value="1"/>
</dbReference>
<gene>
    <name evidence="7" type="primary">ASH1L</name>
</gene>
<evidence type="ECO:0000256" key="4">
    <source>
        <dbReference type="ARBA" id="ARBA00022691"/>
    </source>
</evidence>
<accession>A0A4W3IMQ9</accession>
<dbReference type="GeneTree" id="ENSGT00940000156698"/>
<feature type="domain" description="AWS" evidence="6">
    <location>
        <begin position="1"/>
        <end position="26"/>
    </location>
</feature>
<dbReference type="PROSITE" id="PS51215">
    <property type="entry name" value="AWS"/>
    <property type="match status" value="1"/>
</dbReference>
<keyword evidence="8" id="KW-1185">Reference proteome</keyword>
<organism evidence="7 8">
    <name type="scientific">Callorhinchus milii</name>
    <name type="common">Ghost shark</name>
    <dbReference type="NCBI Taxonomy" id="7868"/>
    <lineage>
        <taxon>Eukaryota</taxon>
        <taxon>Metazoa</taxon>
        <taxon>Chordata</taxon>
        <taxon>Craniata</taxon>
        <taxon>Vertebrata</taxon>
        <taxon>Chondrichthyes</taxon>
        <taxon>Holocephali</taxon>
        <taxon>Chimaeriformes</taxon>
        <taxon>Callorhinchidae</taxon>
        <taxon>Callorhinchus</taxon>
    </lineage>
</organism>
<proteinExistence type="predicted"/>
<comment type="subcellular location">
    <subcellularLocation>
        <location evidence="1">Nucleus</location>
    </subcellularLocation>
</comment>
<dbReference type="GO" id="GO:0032259">
    <property type="term" value="P:methylation"/>
    <property type="evidence" value="ECO:0007669"/>
    <property type="project" value="UniProtKB-KW"/>
</dbReference>
<dbReference type="Ensembl" id="ENSCMIT00000028254.1">
    <property type="protein sequence ID" value="ENSCMIP00000027813.1"/>
    <property type="gene ID" value="ENSCMIG00000012100.1"/>
</dbReference>
<evidence type="ECO:0000256" key="3">
    <source>
        <dbReference type="ARBA" id="ARBA00022679"/>
    </source>
</evidence>
<reference evidence="8" key="1">
    <citation type="journal article" date="2006" name="Science">
        <title>Ancient noncoding elements conserved in the human genome.</title>
        <authorList>
            <person name="Venkatesh B."/>
            <person name="Kirkness E.F."/>
            <person name="Loh Y.H."/>
            <person name="Halpern A.L."/>
            <person name="Lee A.P."/>
            <person name="Johnson J."/>
            <person name="Dandona N."/>
            <person name="Viswanathan L.D."/>
            <person name="Tay A."/>
            <person name="Venter J.C."/>
            <person name="Strausberg R.L."/>
            <person name="Brenner S."/>
        </authorList>
    </citation>
    <scope>NUCLEOTIDE SEQUENCE [LARGE SCALE GENOMIC DNA]</scope>
</reference>
<dbReference type="GO" id="GO:0006355">
    <property type="term" value="P:regulation of DNA-templated transcription"/>
    <property type="evidence" value="ECO:0007669"/>
    <property type="project" value="TreeGrafter"/>
</dbReference>
<evidence type="ECO:0000256" key="1">
    <source>
        <dbReference type="ARBA" id="ARBA00004123"/>
    </source>
</evidence>
<dbReference type="GO" id="GO:0005654">
    <property type="term" value="C:nucleoplasm"/>
    <property type="evidence" value="ECO:0007669"/>
    <property type="project" value="TreeGrafter"/>
</dbReference>
<keyword evidence="4" id="KW-0949">S-adenosyl-L-methionine</keyword>
<dbReference type="InterPro" id="IPR046341">
    <property type="entry name" value="SET_dom_sf"/>
</dbReference>
<reference evidence="7" key="4">
    <citation type="submission" date="2025-08" db="UniProtKB">
        <authorList>
            <consortium name="Ensembl"/>
        </authorList>
    </citation>
    <scope>IDENTIFICATION</scope>
</reference>
<evidence type="ECO:0000256" key="2">
    <source>
        <dbReference type="ARBA" id="ARBA00022603"/>
    </source>
</evidence>
<reference evidence="8" key="2">
    <citation type="journal article" date="2007" name="PLoS Biol.">
        <title>Survey sequencing and comparative analysis of the elephant shark (Callorhinchus milii) genome.</title>
        <authorList>
            <person name="Venkatesh B."/>
            <person name="Kirkness E.F."/>
            <person name="Loh Y.H."/>
            <person name="Halpern A.L."/>
            <person name="Lee A.P."/>
            <person name="Johnson J."/>
            <person name="Dandona N."/>
            <person name="Viswanathan L.D."/>
            <person name="Tay A."/>
            <person name="Venter J.C."/>
            <person name="Strausberg R.L."/>
            <person name="Brenner S."/>
        </authorList>
    </citation>
    <scope>NUCLEOTIDE SEQUENCE [LARGE SCALE GENOMIC DNA]</scope>
</reference>
<evidence type="ECO:0000259" key="6">
    <source>
        <dbReference type="PROSITE" id="PS51215"/>
    </source>
</evidence>
<evidence type="ECO:0000256" key="5">
    <source>
        <dbReference type="ARBA" id="ARBA00023242"/>
    </source>
</evidence>
<keyword evidence="3" id="KW-0808">Transferase</keyword>
<dbReference type="Pfam" id="PF17907">
    <property type="entry name" value="AWS"/>
    <property type="match status" value="1"/>
</dbReference>
<dbReference type="PANTHER" id="PTHR46147:SF1">
    <property type="entry name" value="HISTONE-LYSINE N-METHYLTRANSFERASE ASH1L"/>
    <property type="match status" value="1"/>
</dbReference>
<keyword evidence="5" id="KW-0539">Nucleus</keyword>
<protein>
    <submittedName>
        <fullName evidence="7">ASH1 like histone lysine methyltransferase</fullName>
    </submittedName>
</protein>